<dbReference type="InterPro" id="IPR001203">
    <property type="entry name" value="OxRdtase_Ald_Fedxn_C"/>
</dbReference>
<dbReference type="Gene3D" id="3.20.20.70">
    <property type="entry name" value="Aldolase class I"/>
    <property type="match status" value="1"/>
</dbReference>
<evidence type="ECO:0000256" key="11">
    <source>
        <dbReference type="ARBA" id="ARBA00023239"/>
    </source>
</evidence>
<dbReference type="Pfam" id="PF00215">
    <property type="entry name" value="OMPdecase"/>
    <property type="match status" value="1"/>
</dbReference>
<keyword evidence="10" id="KW-0411">Iron-sulfur</keyword>
<evidence type="ECO:0000259" key="14">
    <source>
        <dbReference type="SMART" id="SM00790"/>
    </source>
</evidence>
<reference evidence="16 18" key="2">
    <citation type="journal article" date="2019" name="Nat. Microbiol.">
        <title>Wide diversity of methane and short-chain alkane metabolisms in uncultured archaea.</title>
        <authorList>
            <person name="Borrel G."/>
            <person name="Adam P.S."/>
            <person name="McKay L.J."/>
            <person name="Chen L.X."/>
            <person name="Sierra-Garcia I.N."/>
            <person name="Sieber C.M."/>
            <person name="Letourneur Q."/>
            <person name="Ghozlane A."/>
            <person name="Andersen G.L."/>
            <person name="Li W.J."/>
            <person name="Hallam S.J."/>
            <person name="Muyzer G."/>
            <person name="de Oliveira V.M."/>
            <person name="Inskeep W.P."/>
            <person name="Banfield J.F."/>
            <person name="Gribaldo S."/>
        </authorList>
    </citation>
    <scope>NUCLEOTIDE SEQUENCE [LARGE SCALE GENOMIC DNA]</scope>
    <source>
        <strain evidence="16">Verst-YHS</strain>
    </source>
</reference>
<dbReference type="EMBL" id="QNVI01000016">
    <property type="protein sequence ID" value="TDA40029.1"/>
    <property type="molecule type" value="Genomic_DNA"/>
</dbReference>
<evidence type="ECO:0000313" key="19">
    <source>
        <dbReference type="Proteomes" id="UP000317265"/>
    </source>
</evidence>
<organism evidence="16 18">
    <name type="scientific">Thermoproteota archaeon</name>
    <dbReference type="NCBI Taxonomy" id="2056631"/>
    <lineage>
        <taxon>Archaea</taxon>
        <taxon>Thermoproteota</taxon>
    </lineage>
</organism>
<keyword evidence="12" id="KW-0119">Carbohydrate metabolism</keyword>
<comment type="catalytic activity">
    <reaction evidence="1">
        <text>D-ribulose 5-phosphate + formaldehyde = D-arabino-hex-3-ulose 6-phosphate</text>
        <dbReference type="Rhea" id="RHEA:25201"/>
        <dbReference type="ChEBI" id="CHEBI:16842"/>
        <dbReference type="ChEBI" id="CHEBI:58121"/>
        <dbReference type="ChEBI" id="CHEBI:58542"/>
        <dbReference type="EC" id="4.1.2.43"/>
    </reaction>
</comment>
<dbReference type="GO" id="GO:0016625">
    <property type="term" value="F:oxidoreductase activity, acting on the aldehyde or oxo group of donors, iron-sulfur protein as acceptor"/>
    <property type="evidence" value="ECO:0007669"/>
    <property type="project" value="InterPro"/>
</dbReference>
<comment type="cofactor">
    <cofactor evidence="2">
        <name>[4Fe-4S] cluster</name>
        <dbReference type="ChEBI" id="CHEBI:49883"/>
    </cofactor>
</comment>
<dbReference type="GO" id="GO:0004590">
    <property type="term" value="F:orotidine-5'-phosphate decarboxylase activity"/>
    <property type="evidence" value="ECO:0007669"/>
    <property type="project" value="InterPro"/>
</dbReference>
<feature type="domain" description="Orotidine 5'-phosphate decarboxylase" evidence="15">
    <location>
        <begin position="615"/>
        <end position="819"/>
    </location>
</feature>
<evidence type="ECO:0000256" key="9">
    <source>
        <dbReference type="ARBA" id="ARBA00023004"/>
    </source>
</evidence>
<dbReference type="InterPro" id="IPR013983">
    <property type="entry name" value="Ald_Fedxn_OxRdtase_N"/>
</dbReference>
<dbReference type="SMART" id="SM00790">
    <property type="entry name" value="AFOR_N"/>
    <property type="match status" value="1"/>
</dbReference>
<dbReference type="Gene3D" id="1.10.569.10">
    <property type="entry name" value="Aldehyde Ferredoxin Oxidoreductase Protein, subunit A, domain 2"/>
    <property type="match status" value="1"/>
</dbReference>
<dbReference type="Gene3D" id="1.10.599.10">
    <property type="entry name" value="Aldehyde Ferredoxin Oxidoreductase Protein, subunit A, domain 3"/>
    <property type="match status" value="1"/>
</dbReference>
<dbReference type="InterPro" id="IPR011060">
    <property type="entry name" value="RibuloseP-bd_barrel"/>
</dbReference>
<dbReference type="GO" id="GO:0009055">
    <property type="term" value="F:electron transfer activity"/>
    <property type="evidence" value="ECO:0007669"/>
    <property type="project" value="InterPro"/>
</dbReference>
<keyword evidence="8" id="KW-0560">Oxidoreductase</keyword>
<dbReference type="InterPro" id="IPR036021">
    <property type="entry name" value="Tungsten_al_ferr_oxy-like_C"/>
</dbReference>
<dbReference type="PANTHER" id="PTHR30038:SF0">
    <property type="entry name" value="TUNGSTEN-CONTAINING ALDEHYDE FERREDOXIN OXIDOREDUCTASE"/>
    <property type="match status" value="1"/>
</dbReference>
<keyword evidence="6" id="KW-0004">4Fe-4S</keyword>
<dbReference type="SUPFAM" id="SSF51366">
    <property type="entry name" value="Ribulose-phoshate binding barrel"/>
    <property type="match status" value="1"/>
</dbReference>
<dbReference type="EC" id="4.1.2.43" evidence="5"/>
<dbReference type="GO" id="GO:0051539">
    <property type="term" value="F:4 iron, 4 sulfur cluster binding"/>
    <property type="evidence" value="ECO:0007669"/>
    <property type="project" value="UniProtKB-KW"/>
</dbReference>
<dbReference type="InterPro" id="IPR001754">
    <property type="entry name" value="OMPdeCOase_dom"/>
</dbReference>
<dbReference type="Gene3D" id="3.60.9.10">
    <property type="entry name" value="Aldehyde ferredoxin oxidoreductase, N-terminal domain"/>
    <property type="match status" value="1"/>
</dbReference>
<keyword evidence="9" id="KW-0408">Iron</keyword>
<dbReference type="NCBIfam" id="TIGR03128">
    <property type="entry name" value="RuMP_HxlA"/>
    <property type="match status" value="1"/>
</dbReference>
<evidence type="ECO:0000256" key="8">
    <source>
        <dbReference type="ARBA" id="ARBA00023002"/>
    </source>
</evidence>
<evidence type="ECO:0000256" key="12">
    <source>
        <dbReference type="ARBA" id="ARBA00023277"/>
    </source>
</evidence>
<dbReference type="AlphaFoldDB" id="A0A520KG49"/>
<evidence type="ECO:0000256" key="2">
    <source>
        <dbReference type="ARBA" id="ARBA00001966"/>
    </source>
</evidence>
<dbReference type="CDD" id="cd04726">
    <property type="entry name" value="KGPDC_HPS"/>
    <property type="match status" value="1"/>
</dbReference>
<protein>
    <recommendedName>
        <fullName evidence="5">3-hexulose-6-phosphate synthase</fullName>
        <ecNumber evidence="5">4.1.2.43</ecNumber>
    </recommendedName>
</protein>
<evidence type="ECO:0000313" key="18">
    <source>
        <dbReference type="Proteomes" id="UP000316080"/>
    </source>
</evidence>
<dbReference type="SUPFAM" id="SSF48310">
    <property type="entry name" value="Aldehyde ferredoxin oxidoreductase, C-terminal domains"/>
    <property type="match status" value="1"/>
</dbReference>
<sequence>MNGYMGKILRVDLSSKEISIEELNMDIAYQFIGGRGYGAKVLFDELPVGIDPLGPKNKLIFMTGPLTGTPAPTSGRYSVSTKSPLTGTIFDANGGGYFGVELKRAGFDGIIIEGVSDTPVFLSVINGKAELNDATNIWGLDVFETEARLKQIIGEPYARVACIGPAGERLVKIAAIMNDKHRTAARGGVGAVMGSKKLKAIIVKGSAEIPIANRYAFMKEVKRCINVIKGHPVTGDGLGRYGTAILIHIINKAGILPVRNYKSGFFEEAEKVSGEYMAKTILKGKKGCFACPIMCGRITNVKLPNGNILETEGPEYETIWAFGPNCGISDIEAIAIANDMCNKYGIDTISMGQVIAFLMACYENGKIDAKNIGFEPKFGDIESLYKLIKMTAFREGIGNILAEGVKRASEIFNAEDYAFHVKGLELPAYDPRGAKGMALAYATSNRGGCHLRAFMVAPEILSIPRYLNPNSYENKALLTKIMQDVFAVLDSLILCKYSTLALFSTLNFEPDFYARLLTTATGFYVDREEFYKIGERIYNLERLFNVREGFSRKDDTLPKRLLTEPLPDGPAKGEIINLDRLLNEYYAIRGWDYNGVPTDKKVLELGLTPLYDGPKIQVAIDERYMKDALPIAEAAYRGGADIIEAGTPLIKSEGLRVIKEFRKLCPNATIVADLKTFDTGWLETELAAENGADIVTVMGATDDYTIKDAVGAARKYGLKVMVDLMNLKDPISRAIEVEKLGVDIVCLHVGISAQIREREVDQKIAMVESLVKSVNIPVAVAGGIKLEVVPLLVKAGAKIIIVGGAITKSANPEEATRRFVTTVRKLWNEYKQKLTSSSPKG</sequence>
<dbReference type="GO" id="GO:0046872">
    <property type="term" value="F:metal ion binding"/>
    <property type="evidence" value="ECO:0007669"/>
    <property type="project" value="UniProtKB-KW"/>
</dbReference>
<dbReference type="InterPro" id="IPR013785">
    <property type="entry name" value="Aldolase_TIM"/>
</dbReference>
<keyword evidence="11" id="KW-0456">Lyase</keyword>
<dbReference type="InterPro" id="IPR036503">
    <property type="entry name" value="Ald_Fedxn_OxRdtase_N_sf"/>
</dbReference>
<proteinExistence type="inferred from homology"/>
<reference evidence="17 19" key="1">
    <citation type="journal article" date="2019" name="Nat. Microbiol.">
        <title>Expanding anaerobic alkane metabolism in the domain of Archaea.</title>
        <authorList>
            <person name="Wang Y."/>
            <person name="Wegener G."/>
            <person name="Hou J."/>
            <person name="Wang F."/>
            <person name="Xiao X."/>
        </authorList>
    </citation>
    <scope>NUCLEOTIDE SEQUENCE [LARGE SCALE GENOMIC DNA]</scope>
    <source>
        <strain evidence="17">WYZ-LMO11</strain>
    </source>
</reference>
<evidence type="ECO:0000256" key="6">
    <source>
        <dbReference type="ARBA" id="ARBA00022485"/>
    </source>
</evidence>
<dbReference type="FunFam" id="3.20.20.70:FF:000022">
    <property type="entry name" value="3-keto-L-gulonate-6-phosphate decarboxylase UlaD"/>
    <property type="match status" value="1"/>
</dbReference>
<evidence type="ECO:0000313" key="17">
    <source>
        <dbReference type="EMBL" id="TDA40029.1"/>
    </source>
</evidence>
<dbReference type="InterPro" id="IPR013984">
    <property type="entry name" value="Ald_Fedxn_OxRdtase_dom2"/>
</dbReference>
<evidence type="ECO:0000313" key="16">
    <source>
        <dbReference type="EMBL" id="RZN56369.1"/>
    </source>
</evidence>
<dbReference type="GO" id="GO:0006207">
    <property type="term" value="P:'de novo' pyrimidine nucleobase biosynthetic process"/>
    <property type="evidence" value="ECO:0007669"/>
    <property type="project" value="InterPro"/>
</dbReference>
<dbReference type="Pfam" id="PF02730">
    <property type="entry name" value="AFOR_N"/>
    <property type="match status" value="1"/>
</dbReference>
<dbReference type="GO" id="GO:0005975">
    <property type="term" value="P:carbohydrate metabolic process"/>
    <property type="evidence" value="ECO:0007669"/>
    <property type="project" value="InterPro"/>
</dbReference>
<gene>
    <name evidence="17" type="ORF">DSO09_01500</name>
    <name evidence="16" type="ORF">EF809_03080</name>
</gene>
<evidence type="ECO:0000256" key="13">
    <source>
        <dbReference type="ARBA" id="ARBA00049934"/>
    </source>
</evidence>
<evidence type="ECO:0000259" key="15">
    <source>
        <dbReference type="SMART" id="SM00934"/>
    </source>
</evidence>
<dbReference type="PANTHER" id="PTHR30038">
    <property type="entry name" value="ALDEHYDE FERREDOXIN OXIDOREDUCTASE"/>
    <property type="match status" value="1"/>
</dbReference>
<dbReference type="InterPro" id="IPR041710">
    <property type="entry name" value="HPS/KGPDC"/>
</dbReference>
<keyword evidence="7" id="KW-0479">Metal-binding</keyword>
<comment type="caution">
    <text evidence="16">The sequence shown here is derived from an EMBL/GenBank/DDBJ whole genome shotgun (WGS) entry which is preliminary data.</text>
</comment>
<dbReference type="Proteomes" id="UP000317265">
    <property type="component" value="Unassembled WGS sequence"/>
</dbReference>
<evidence type="ECO:0000256" key="7">
    <source>
        <dbReference type="ARBA" id="ARBA00022723"/>
    </source>
</evidence>
<dbReference type="InterPro" id="IPR017553">
    <property type="entry name" value="3-hexulose-6-phosphate_synth"/>
</dbReference>
<comment type="cofactor">
    <cofactor evidence="13">
        <name>tungstopterin</name>
        <dbReference type="ChEBI" id="CHEBI:30402"/>
    </cofactor>
</comment>
<evidence type="ECO:0000256" key="3">
    <source>
        <dbReference type="ARBA" id="ARBA00006350"/>
    </source>
</evidence>
<feature type="domain" description="Aldehyde ferredoxin oxidoreductase N-terminal" evidence="14">
    <location>
        <begin position="4"/>
        <end position="207"/>
    </location>
</feature>
<dbReference type="Proteomes" id="UP000316080">
    <property type="component" value="Unassembled WGS sequence"/>
</dbReference>
<dbReference type="Pfam" id="PF01314">
    <property type="entry name" value="AFOR_C"/>
    <property type="match status" value="1"/>
</dbReference>
<comment type="similarity">
    <text evidence="3">Belongs to the HPS/KGPDC family. HPS subfamily.</text>
</comment>
<evidence type="ECO:0000256" key="4">
    <source>
        <dbReference type="ARBA" id="ARBA00011032"/>
    </source>
</evidence>
<dbReference type="InterPro" id="IPR013985">
    <property type="entry name" value="Ald_Fedxn_OxRdtase_dom3"/>
</dbReference>
<dbReference type="InterPro" id="IPR051919">
    <property type="entry name" value="W-dependent_AOR"/>
</dbReference>
<dbReference type="GO" id="GO:0043801">
    <property type="term" value="F:hexulose-6-phosphate synthase activity"/>
    <property type="evidence" value="ECO:0007669"/>
    <property type="project" value="UniProtKB-EC"/>
</dbReference>
<dbReference type="SUPFAM" id="SSF56228">
    <property type="entry name" value="Aldehyde ferredoxin oxidoreductase, N-terminal domain"/>
    <property type="match status" value="1"/>
</dbReference>
<evidence type="ECO:0000256" key="5">
    <source>
        <dbReference type="ARBA" id="ARBA00012890"/>
    </source>
</evidence>
<dbReference type="EMBL" id="RXIH01000025">
    <property type="protein sequence ID" value="RZN56369.1"/>
    <property type="molecule type" value="Genomic_DNA"/>
</dbReference>
<evidence type="ECO:0000256" key="10">
    <source>
        <dbReference type="ARBA" id="ARBA00023014"/>
    </source>
</evidence>
<name>A0A520KG49_9CREN</name>
<accession>A0A520KG49</accession>
<dbReference type="SMART" id="SM00934">
    <property type="entry name" value="OMPdecase"/>
    <property type="match status" value="1"/>
</dbReference>
<comment type="similarity">
    <text evidence="4">Belongs to the AOR/FOR family.</text>
</comment>
<evidence type="ECO:0000256" key="1">
    <source>
        <dbReference type="ARBA" id="ARBA00000718"/>
    </source>
</evidence>